<reference evidence="7" key="1">
    <citation type="journal article" date="2023" name="Science">
        <title>Genome structures resolve the early diversification of teleost fishes.</title>
        <authorList>
            <person name="Parey E."/>
            <person name="Louis A."/>
            <person name="Montfort J."/>
            <person name="Bouchez O."/>
            <person name="Roques C."/>
            <person name="Iampietro C."/>
            <person name="Lluch J."/>
            <person name="Castinel A."/>
            <person name="Donnadieu C."/>
            <person name="Desvignes T."/>
            <person name="Floi Bucao C."/>
            <person name="Jouanno E."/>
            <person name="Wen M."/>
            <person name="Mejri S."/>
            <person name="Dirks R."/>
            <person name="Jansen H."/>
            <person name="Henkel C."/>
            <person name="Chen W.J."/>
            <person name="Zahm M."/>
            <person name="Cabau C."/>
            <person name="Klopp C."/>
            <person name="Thompson A.W."/>
            <person name="Robinson-Rechavi M."/>
            <person name="Braasch I."/>
            <person name="Lecointre G."/>
            <person name="Bobe J."/>
            <person name="Postlethwait J.H."/>
            <person name="Berthelot C."/>
            <person name="Roest Crollius H."/>
            <person name="Guiguen Y."/>
        </authorList>
    </citation>
    <scope>NUCLEOTIDE SEQUENCE</scope>
    <source>
        <strain evidence="7">WJC10195</strain>
    </source>
</reference>
<evidence type="ECO:0000313" key="7">
    <source>
        <dbReference type="EMBL" id="KAJ8374783.1"/>
    </source>
</evidence>
<protein>
    <recommendedName>
        <fullName evidence="6">Tetraspanin</fullName>
    </recommendedName>
</protein>
<keyword evidence="5 6" id="KW-0472">Membrane</keyword>
<dbReference type="EMBL" id="JAINUF010000002">
    <property type="protein sequence ID" value="KAJ8374783.1"/>
    <property type="molecule type" value="Genomic_DNA"/>
</dbReference>
<dbReference type="InterPro" id="IPR018499">
    <property type="entry name" value="Tetraspanin/Peripherin"/>
</dbReference>
<proteinExistence type="inferred from homology"/>
<comment type="caution">
    <text evidence="6">Lacks conserved residue(s) required for the propagation of feature annotation.</text>
</comment>
<comment type="subcellular location">
    <subcellularLocation>
        <location evidence="1 6">Membrane</location>
        <topology evidence="1 6">Multi-pass membrane protein</topology>
    </subcellularLocation>
</comment>
<keyword evidence="3 6" id="KW-0812">Transmembrane</keyword>
<dbReference type="SUPFAM" id="SSF48652">
    <property type="entry name" value="Tetraspanin"/>
    <property type="match status" value="1"/>
</dbReference>
<sequence>MSDKRRIFKVVLQITCQLLWFAGLVMGLSGVYLLLNFKHNMLFFRDIYIILPAILAVVNAAALLSSGGIGCWVSMRDSTCLQAVFVYLLVIIFCLGATAATLAHVNIGKVDSELAPFRNIFHNYSGSSQDPDSNAVDSIQERLQCCGIQDYKDWLTIRWSTHTGKFRVPQSCCNSPSTPATALWTNYTCCIPRVAR</sequence>
<evidence type="ECO:0000313" key="8">
    <source>
        <dbReference type="Proteomes" id="UP001152622"/>
    </source>
</evidence>
<keyword evidence="8" id="KW-1185">Reference proteome</keyword>
<dbReference type="Gene3D" id="1.10.1450.10">
    <property type="entry name" value="Tetraspanin"/>
    <property type="match status" value="1"/>
</dbReference>
<evidence type="ECO:0000256" key="2">
    <source>
        <dbReference type="ARBA" id="ARBA00006840"/>
    </source>
</evidence>
<dbReference type="InterPro" id="IPR000301">
    <property type="entry name" value="Tetraspanin_animals"/>
</dbReference>
<evidence type="ECO:0000256" key="1">
    <source>
        <dbReference type="ARBA" id="ARBA00004141"/>
    </source>
</evidence>
<evidence type="ECO:0000256" key="3">
    <source>
        <dbReference type="ARBA" id="ARBA00022692"/>
    </source>
</evidence>
<dbReference type="GO" id="GO:0005886">
    <property type="term" value="C:plasma membrane"/>
    <property type="evidence" value="ECO:0007669"/>
    <property type="project" value="TreeGrafter"/>
</dbReference>
<evidence type="ECO:0000256" key="4">
    <source>
        <dbReference type="ARBA" id="ARBA00022989"/>
    </source>
</evidence>
<comment type="caution">
    <text evidence="7">The sequence shown here is derived from an EMBL/GenBank/DDBJ whole genome shotgun (WGS) entry which is preliminary data.</text>
</comment>
<dbReference type="AlphaFoldDB" id="A0A9Q1G3G0"/>
<dbReference type="InterPro" id="IPR008952">
    <property type="entry name" value="Tetraspanin_EC2_sf"/>
</dbReference>
<feature type="transmembrane region" description="Helical" evidence="6">
    <location>
        <begin position="12"/>
        <end position="35"/>
    </location>
</feature>
<evidence type="ECO:0000256" key="6">
    <source>
        <dbReference type="RuleBase" id="RU361218"/>
    </source>
</evidence>
<evidence type="ECO:0000256" key="5">
    <source>
        <dbReference type="ARBA" id="ARBA00023136"/>
    </source>
</evidence>
<gene>
    <name evidence="7" type="ORF">SKAU_G00053630</name>
</gene>
<comment type="similarity">
    <text evidence="2 6">Belongs to the tetraspanin (TM4SF) family.</text>
</comment>
<organism evidence="7 8">
    <name type="scientific">Synaphobranchus kaupii</name>
    <name type="common">Kaup's arrowtooth eel</name>
    <dbReference type="NCBI Taxonomy" id="118154"/>
    <lineage>
        <taxon>Eukaryota</taxon>
        <taxon>Metazoa</taxon>
        <taxon>Chordata</taxon>
        <taxon>Craniata</taxon>
        <taxon>Vertebrata</taxon>
        <taxon>Euteleostomi</taxon>
        <taxon>Actinopterygii</taxon>
        <taxon>Neopterygii</taxon>
        <taxon>Teleostei</taxon>
        <taxon>Anguilliformes</taxon>
        <taxon>Synaphobranchidae</taxon>
        <taxon>Synaphobranchus</taxon>
    </lineage>
</organism>
<dbReference type="Proteomes" id="UP001152622">
    <property type="component" value="Chromosome 2"/>
</dbReference>
<feature type="transmembrane region" description="Helical" evidence="6">
    <location>
        <begin position="47"/>
        <end position="72"/>
    </location>
</feature>
<dbReference type="PANTHER" id="PTHR19282:SF477">
    <property type="entry name" value="TETRASPANIN"/>
    <property type="match status" value="1"/>
</dbReference>
<name>A0A9Q1G3G0_SYNKA</name>
<accession>A0A9Q1G3G0</accession>
<dbReference type="Pfam" id="PF00335">
    <property type="entry name" value="Tetraspanin"/>
    <property type="match status" value="1"/>
</dbReference>
<feature type="transmembrane region" description="Helical" evidence="6">
    <location>
        <begin position="84"/>
        <end position="105"/>
    </location>
</feature>
<dbReference type="PRINTS" id="PR00259">
    <property type="entry name" value="TMFOUR"/>
</dbReference>
<keyword evidence="4 6" id="KW-1133">Transmembrane helix</keyword>
<dbReference type="PIRSF" id="PIRSF002419">
    <property type="entry name" value="Tetraspanin"/>
    <property type="match status" value="1"/>
</dbReference>
<dbReference type="PANTHER" id="PTHR19282">
    <property type="entry name" value="TETRASPANIN"/>
    <property type="match status" value="1"/>
</dbReference>
<dbReference type="OrthoDB" id="10033535at2759"/>